<dbReference type="PANTHER" id="PTHR43840:SF13">
    <property type="entry name" value="CATION EFFLUX PROTEIN CYTOPLASMIC DOMAIN-CONTAINING PROTEIN"/>
    <property type="match status" value="1"/>
</dbReference>
<dbReference type="EMBL" id="CAJNOE010000142">
    <property type="protein sequence ID" value="CAF0970972.1"/>
    <property type="molecule type" value="Genomic_DNA"/>
</dbReference>
<keyword evidence="1" id="KW-0813">Transport</keyword>
<dbReference type="Proteomes" id="UP000663868">
    <property type="component" value="Unassembled WGS sequence"/>
</dbReference>
<dbReference type="AlphaFoldDB" id="A0A814EL68"/>
<sequence length="172" mass="19434">MKQCLIYTVIISNVRFVFSNKSFEKLTFTVRPLTALETHSKAIDGDIKPRKLSIIDPVGAIVISLYIIICWIPQIRLHIRNLTGYTAPSQFLQQLTRTAFHHSSLVEIDILLPNDLYLGEAVYVDTDLEQKIEALPDVERAFAHLNCETTNNNGIVNSTSSFCNITNDQSPR</sequence>
<dbReference type="GO" id="GO:0016020">
    <property type="term" value="C:membrane"/>
    <property type="evidence" value="ECO:0007669"/>
    <property type="project" value="TreeGrafter"/>
</dbReference>
<evidence type="ECO:0000256" key="1">
    <source>
        <dbReference type="ARBA" id="ARBA00022448"/>
    </source>
</evidence>
<organism evidence="3 5">
    <name type="scientific">Adineta steineri</name>
    <dbReference type="NCBI Taxonomy" id="433720"/>
    <lineage>
        <taxon>Eukaryota</taxon>
        <taxon>Metazoa</taxon>
        <taxon>Spiralia</taxon>
        <taxon>Gnathifera</taxon>
        <taxon>Rotifera</taxon>
        <taxon>Eurotatoria</taxon>
        <taxon>Bdelloidea</taxon>
        <taxon>Adinetida</taxon>
        <taxon>Adinetidae</taxon>
        <taxon>Adineta</taxon>
    </lineage>
</organism>
<keyword evidence="2" id="KW-0812">Transmembrane</keyword>
<dbReference type="InterPro" id="IPR050291">
    <property type="entry name" value="CDF_Transporter"/>
</dbReference>
<accession>A0A814EL68</accession>
<dbReference type="PANTHER" id="PTHR43840">
    <property type="entry name" value="MITOCHONDRIAL METAL TRANSPORTER 1-RELATED"/>
    <property type="match status" value="1"/>
</dbReference>
<keyword evidence="2" id="KW-0472">Membrane</keyword>
<evidence type="ECO:0000313" key="3">
    <source>
        <dbReference type="EMBL" id="CAF0970972.1"/>
    </source>
</evidence>
<evidence type="ECO:0000313" key="5">
    <source>
        <dbReference type="Proteomes" id="UP000663860"/>
    </source>
</evidence>
<feature type="transmembrane region" description="Helical" evidence="2">
    <location>
        <begin position="54"/>
        <end position="72"/>
    </location>
</feature>
<dbReference type="GO" id="GO:0008324">
    <property type="term" value="F:monoatomic cation transmembrane transporter activity"/>
    <property type="evidence" value="ECO:0007669"/>
    <property type="project" value="TreeGrafter"/>
</dbReference>
<proteinExistence type="predicted"/>
<reference evidence="3" key="1">
    <citation type="submission" date="2021-02" db="EMBL/GenBank/DDBJ databases">
        <authorList>
            <person name="Nowell W R."/>
        </authorList>
    </citation>
    <scope>NUCLEOTIDE SEQUENCE</scope>
</reference>
<name>A0A814EL68_9BILA</name>
<evidence type="ECO:0000313" key="4">
    <source>
        <dbReference type="EMBL" id="CAF3950599.1"/>
    </source>
</evidence>
<dbReference type="Proteomes" id="UP000663860">
    <property type="component" value="Unassembled WGS sequence"/>
</dbReference>
<comment type="caution">
    <text evidence="3">The sequence shown here is derived from an EMBL/GenBank/DDBJ whole genome shotgun (WGS) entry which is preliminary data.</text>
</comment>
<gene>
    <name evidence="3" type="ORF">IZO911_LOCUS16038</name>
    <name evidence="4" type="ORF">KXQ929_LOCUS25585</name>
</gene>
<evidence type="ECO:0000256" key="2">
    <source>
        <dbReference type="SAM" id="Phobius"/>
    </source>
</evidence>
<dbReference type="EMBL" id="CAJOBB010002231">
    <property type="protein sequence ID" value="CAF3950599.1"/>
    <property type="molecule type" value="Genomic_DNA"/>
</dbReference>
<protein>
    <submittedName>
        <fullName evidence="3">Uncharacterized protein</fullName>
    </submittedName>
</protein>
<keyword evidence="2" id="KW-1133">Transmembrane helix</keyword>